<feature type="region of interest" description="Disordered" evidence="1">
    <location>
        <begin position="114"/>
        <end position="139"/>
    </location>
</feature>
<organism evidence="3">
    <name type="scientific">Aureococcus anophagefferens</name>
    <name type="common">Harmful bloom alga</name>
    <dbReference type="NCBI Taxonomy" id="44056"/>
    <lineage>
        <taxon>Eukaryota</taxon>
        <taxon>Sar</taxon>
        <taxon>Stramenopiles</taxon>
        <taxon>Ochrophyta</taxon>
        <taxon>Pelagophyceae</taxon>
        <taxon>Pelagomonadales</taxon>
        <taxon>Pelagomonadaceae</taxon>
        <taxon>Aureococcus</taxon>
    </lineage>
</organism>
<keyword evidence="3" id="KW-1185">Reference proteome</keyword>
<dbReference type="KEGG" id="aaf:AURANDRAFT_68655"/>
<dbReference type="EMBL" id="GL833367">
    <property type="protein sequence ID" value="EGB02689.1"/>
    <property type="molecule type" value="Genomic_DNA"/>
</dbReference>
<accession>F0YQC0</accession>
<dbReference type="Proteomes" id="UP000002729">
    <property type="component" value="Unassembled WGS sequence"/>
</dbReference>
<evidence type="ECO:0000313" key="2">
    <source>
        <dbReference type="EMBL" id="EGB02689.1"/>
    </source>
</evidence>
<sequence length="587" mass="62637">MDEPASMETELTATGVEAPSALVGEREHAVSWRQPRAIVPYHSKVTEFLRGPGKTCTYSSFEGLRHARNWRLKHFGEDGGYNAEERHSATAREGGRGAKAFVIITKTYSSDATMASTEDDGVDDPYAERPPSTFVPPGTDAYRQLQQQRGLERMVRDPAILRALLDENFSQFGIDAGELFDECAVTRDPLAALGAAIQRAMPPSVAWLGHADPDVDHLVPDFHTVTILGRMGREAFDKEVLARDDVRSADVSAVFRAAANVLLAAAGEKPRKTPSYWEAQLVFTPKGDVLVLAGHHPCAKSPESLINRWLFAELEAVAFRGLRDHIVPLAASPLMWSASFSSGAVYKPTAVFDDPAYSDWTEPRGDENDPRVGRAGAASRVERSKRIVDRAEAGAEPAPRALLSAARFFAAASGPTRSPRAFLAAHGYDVGKFKSASKARDVFVAAADAEGVPLADEVTRALDALVNKCPLLTLAEFGYDLGGRPASEALESSLAAAADAGEELEPRLVGALKQLAGNAKGGSWSPLLTLAEFGYDLGGRPASEALESSLAAAADAGEELEPRLVGALKQLAGNAKGGSWSPLLTLA</sequence>
<dbReference type="RefSeq" id="XP_009042613.1">
    <property type="nucleotide sequence ID" value="XM_009044365.1"/>
</dbReference>
<dbReference type="InParanoid" id="F0YQC0"/>
<proteinExistence type="predicted"/>
<dbReference type="GeneID" id="20226934"/>
<dbReference type="AlphaFoldDB" id="F0YQC0"/>
<feature type="non-terminal residue" evidence="2">
    <location>
        <position position="587"/>
    </location>
</feature>
<dbReference type="OrthoDB" id="6353950at2759"/>
<name>F0YQC0_AURAN</name>
<gene>
    <name evidence="2" type="ORF">AURANDRAFT_68655</name>
</gene>
<reference evidence="2 3" key="1">
    <citation type="journal article" date="2011" name="Proc. Natl. Acad. Sci. U.S.A.">
        <title>Niche of harmful alga Aureococcus anophagefferens revealed through ecogenomics.</title>
        <authorList>
            <person name="Gobler C.J."/>
            <person name="Berry D.L."/>
            <person name="Dyhrman S.T."/>
            <person name="Wilhelm S.W."/>
            <person name="Salamov A."/>
            <person name="Lobanov A.V."/>
            <person name="Zhang Y."/>
            <person name="Collier J.L."/>
            <person name="Wurch L.L."/>
            <person name="Kustka A.B."/>
            <person name="Dill B.D."/>
            <person name="Shah M."/>
            <person name="VerBerkmoes N.C."/>
            <person name="Kuo A."/>
            <person name="Terry A."/>
            <person name="Pangilinan J."/>
            <person name="Lindquist E.A."/>
            <person name="Lucas S."/>
            <person name="Paulsen I.T."/>
            <person name="Hattenrath-Lehmann T.K."/>
            <person name="Talmage S.C."/>
            <person name="Walker E.A."/>
            <person name="Koch F."/>
            <person name="Burson A.M."/>
            <person name="Marcoval M.A."/>
            <person name="Tang Y.Z."/>
            <person name="Lecleir G.R."/>
            <person name="Coyne K.J."/>
            <person name="Berg G.M."/>
            <person name="Bertrand E.M."/>
            <person name="Saito M.A."/>
            <person name="Gladyshev V.N."/>
            <person name="Grigoriev I.V."/>
        </authorList>
    </citation>
    <scope>NUCLEOTIDE SEQUENCE [LARGE SCALE GENOMIC DNA]</scope>
    <source>
        <strain evidence="3">CCMP 1984</strain>
    </source>
</reference>
<evidence type="ECO:0000256" key="1">
    <source>
        <dbReference type="SAM" id="MobiDB-lite"/>
    </source>
</evidence>
<protein>
    <submittedName>
        <fullName evidence="2">Uncharacterized protein</fullName>
    </submittedName>
</protein>
<evidence type="ECO:0000313" key="3">
    <source>
        <dbReference type="Proteomes" id="UP000002729"/>
    </source>
</evidence>